<keyword evidence="2" id="KW-0547">Nucleotide-binding</keyword>
<name>A0ABT3FIS2_9BACT</name>
<keyword evidence="2" id="KW-0067">ATP-binding</keyword>
<evidence type="ECO:0000313" key="2">
    <source>
        <dbReference type="EMBL" id="MCW1883099.1"/>
    </source>
</evidence>
<dbReference type="Pfam" id="PF04326">
    <property type="entry name" value="SLFN_AlbA_2"/>
    <property type="match status" value="1"/>
</dbReference>
<protein>
    <submittedName>
        <fullName evidence="2">ATP-binding protein</fullName>
    </submittedName>
</protein>
<comment type="caution">
    <text evidence="2">The sequence shown here is derived from an EMBL/GenBank/DDBJ whole genome shotgun (WGS) entry which is preliminary data.</text>
</comment>
<proteinExistence type="predicted"/>
<dbReference type="InterPro" id="IPR038461">
    <property type="entry name" value="Schlafen_AlbA_2_dom_sf"/>
</dbReference>
<evidence type="ECO:0000313" key="3">
    <source>
        <dbReference type="Proteomes" id="UP001207930"/>
    </source>
</evidence>
<sequence length="422" mass="47562">MERNFDRLAQHEIAPLISDRAMSLIHLSLDAVSESDLQRLVEDRIPESKNIEYKQTLQFATDEQKREFLSDLTAFANTDGGDLIFGISEADGVAGELVGLNNLNPDDAAGKVENLLRDFVQPRIVGTRVRSVPLISGKHVLIIRIPRSFSAPHMVKHSGISRFCGRNSNGKYDLDVHELRLAFNAGETYAERLRAFRLDRINRLASGEAPVELAGSHMLALHILPLDGFRREGRLHTEELRKADQNFRLKPMNCSGWGPAFNFDGLVVKASNHEGKTTSYVQLFRKGFIEVVETQLLEPRQWKEGSPKPKIIPSIAWEQKLMEALPGYLEALASIGIPLPYSLSLSLLNVRGFWMYVSPSHSVHYDHAAINRDHLLTEEVLIETPDQPADILLRPLFDQVWNACGRAGSINYNEEGRWHPHQ</sequence>
<dbReference type="InterPro" id="IPR007421">
    <property type="entry name" value="Schlafen_AlbA_2_dom"/>
</dbReference>
<dbReference type="PANTHER" id="PTHR30595">
    <property type="entry name" value="GLPR-RELATED TRANSCRIPTIONAL REPRESSOR"/>
    <property type="match status" value="1"/>
</dbReference>
<dbReference type="EMBL" id="JAPDDS010000001">
    <property type="protein sequence ID" value="MCW1883099.1"/>
    <property type="molecule type" value="Genomic_DNA"/>
</dbReference>
<dbReference type="PANTHER" id="PTHR30595:SF6">
    <property type="entry name" value="SCHLAFEN ALBA-2 DOMAIN-CONTAINING PROTEIN"/>
    <property type="match status" value="1"/>
</dbReference>
<reference evidence="2 3" key="1">
    <citation type="submission" date="2022-10" db="EMBL/GenBank/DDBJ databases">
        <title>Luteolibacter flavescens strain MCCC 1K03193, whole genome shotgun sequencing project.</title>
        <authorList>
            <person name="Zhao G."/>
            <person name="Shen L."/>
        </authorList>
    </citation>
    <scope>NUCLEOTIDE SEQUENCE [LARGE SCALE GENOMIC DNA]</scope>
    <source>
        <strain evidence="2 3">MCCC 1K03193</strain>
    </source>
</reference>
<dbReference type="GO" id="GO:0005524">
    <property type="term" value="F:ATP binding"/>
    <property type="evidence" value="ECO:0007669"/>
    <property type="project" value="UniProtKB-KW"/>
</dbReference>
<keyword evidence="3" id="KW-1185">Reference proteome</keyword>
<evidence type="ECO:0000259" key="1">
    <source>
        <dbReference type="Pfam" id="PF04326"/>
    </source>
</evidence>
<dbReference type="GO" id="GO:0016740">
    <property type="term" value="F:transferase activity"/>
    <property type="evidence" value="ECO:0007669"/>
    <property type="project" value="UniProtKB-KW"/>
</dbReference>
<keyword evidence="2" id="KW-0808">Transferase</keyword>
<feature type="domain" description="Schlafen AlbA-2" evidence="1">
    <location>
        <begin position="47"/>
        <end position="170"/>
    </location>
</feature>
<dbReference type="Proteomes" id="UP001207930">
    <property type="component" value="Unassembled WGS sequence"/>
</dbReference>
<gene>
    <name evidence="2" type="ORF">OKA04_00055</name>
</gene>
<dbReference type="Gene3D" id="3.30.950.30">
    <property type="entry name" value="Schlafen, AAA domain"/>
    <property type="match status" value="1"/>
</dbReference>
<organism evidence="2 3">
    <name type="scientific">Luteolibacter flavescens</name>
    <dbReference type="NCBI Taxonomy" id="1859460"/>
    <lineage>
        <taxon>Bacteria</taxon>
        <taxon>Pseudomonadati</taxon>
        <taxon>Verrucomicrobiota</taxon>
        <taxon>Verrucomicrobiia</taxon>
        <taxon>Verrucomicrobiales</taxon>
        <taxon>Verrucomicrobiaceae</taxon>
        <taxon>Luteolibacter</taxon>
    </lineage>
</organism>
<accession>A0ABT3FIS2</accession>